<feature type="repeat" description="WD" evidence="3">
    <location>
        <begin position="2315"/>
        <end position="2337"/>
    </location>
</feature>
<feature type="repeat" description="WD" evidence="3">
    <location>
        <begin position="2338"/>
        <end position="2369"/>
    </location>
</feature>
<feature type="repeat" description="WD" evidence="3">
    <location>
        <begin position="1944"/>
        <end position="1975"/>
    </location>
</feature>
<feature type="repeat" description="WD" evidence="3">
    <location>
        <begin position="2212"/>
        <end position="2242"/>
    </location>
</feature>
<dbReference type="InterPro" id="IPR027417">
    <property type="entry name" value="P-loop_NTPase"/>
</dbReference>
<feature type="repeat" description="WD" evidence="3">
    <location>
        <begin position="1867"/>
        <end position="1901"/>
    </location>
</feature>
<feature type="repeat" description="WD" evidence="3">
    <location>
        <begin position="1902"/>
        <end position="1943"/>
    </location>
</feature>
<dbReference type="PROSITE" id="PS50082">
    <property type="entry name" value="WD_REPEATS_2"/>
    <property type="match status" value="14"/>
</dbReference>
<keyword evidence="8" id="KW-1185">Reference proteome</keyword>
<evidence type="ECO:0000313" key="8">
    <source>
        <dbReference type="Proteomes" id="UP000838412"/>
    </source>
</evidence>
<evidence type="ECO:0000259" key="5">
    <source>
        <dbReference type="PROSITE" id="PS50837"/>
    </source>
</evidence>
<dbReference type="CDD" id="cd00200">
    <property type="entry name" value="WD40"/>
    <property type="match status" value="3"/>
</dbReference>
<dbReference type="InterPro" id="IPR003593">
    <property type="entry name" value="AAA+_ATPase"/>
</dbReference>
<dbReference type="InterPro" id="IPR015943">
    <property type="entry name" value="WD40/YVTN_repeat-like_dom_sf"/>
</dbReference>
<feature type="compositionally biased region" description="Basic and acidic residues" evidence="4">
    <location>
        <begin position="450"/>
        <end position="470"/>
    </location>
</feature>
<dbReference type="Pfam" id="PF00400">
    <property type="entry name" value="WD40"/>
    <property type="match status" value="9"/>
</dbReference>
<dbReference type="Pfam" id="PF25047">
    <property type="entry name" value="Beta-prop_TEP1_2nd"/>
    <property type="match status" value="1"/>
</dbReference>
<dbReference type="InterPro" id="IPR007111">
    <property type="entry name" value="NACHT_NTPase"/>
</dbReference>
<dbReference type="InterPro" id="IPR041452">
    <property type="entry name" value="APAF1_C"/>
</dbReference>
<dbReference type="PRINTS" id="PR00320">
    <property type="entry name" value="GPROTEINBRPT"/>
</dbReference>
<dbReference type="InterPro" id="IPR045804">
    <property type="entry name" value="DUF5920"/>
</dbReference>
<dbReference type="Gene3D" id="2.130.10.10">
    <property type="entry name" value="YVTN repeat-like/Quinoprotein amine dehydrogenase"/>
    <property type="match status" value="6"/>
</dbReference>
<dbReference type="InterPro" id="IPR008858">
    <property type="entry name" value="TROVE_dom"/>
</dbReference>
<feature type="repeat" description="WD" evidence="3">
    <location>
        <begin position="2170"/>
        <end position="2211"/>
    </location>
</feature>
<dbReference type="OrthoDB" id="427368at2759"/>
<evidence type="ECO:0000256" key="2">
    <source>
        <dbReference type="ARBA" id="ARBA00022737"/>
    </source>
</evidence>
<protein>
    <submittedName>
        <fullName evidence="7">TEP1 protein</fullName>
    </submittedName>
</protein>
<evidence type="ECO:0000313" key="7">
    <source>
        <dbReference type="EMBL" id="CAH1251872.1"/>
    </source>
</evidence>
<dbReference type="SUPFAM" id="SSF140864">
    <property type="entry name" value="TROVE domain-like"/>
    <property type="match status" value="1"/>
</dbReference>
<evidence type="ECO:0000256" key="3">
    <source>
        <dbReference type="PROSITE-ProRule" id="PRU00221"/>
    </source>
</evidence>
<reference evidence="7" key="1">
    <citation type="submission" date="2022-01" db="EMBL/GenBank/DDBJ databases">
        <authorList>
            <person name="Braso-Vives M."/>
        </authorList>
    </citation>
    <scope>NUCLEOTIDE SEQUENCE</scope>
</reference>
<dbReference type="EMBL" id="OV696704">
    <property type="protein sequence ID" value="CAH1251872.1"/>
    <property type="molecule type" value="Genomic_DNA"/>
</dbReference>
<feature type="region of interest" description="Disordered" evidence="4">
    <location>
        <begin position="64"/>
        <end position="84"/>
    </location>
</feature>
<feature type="repeat" description="WD" evidence="3">
    <location>
        <begin position="1817"/>
        <end position="1858"/>
    </location>
</feature>
<dbReference type="Pfam" id="PF13191">
    <property type="entry name" value="AAA_16"/>
    <property type="match status" value="1"/>
</dbReference>
<feature type="domain" description="TROVE" evidence="6">
    <location>
        <begin position="295"/>
        <end position="726"/>
    </location>
</feature>
<dbReference type="Gene3D" id="3.40.50.300">
    <property type="entry name" value="P-loop containing nucleotide triphosphate hydrolases"/>
    <property type="match status" value="1"/>
</dbReference>
<dbReference type="InterPro" id="IPR036322">
    <property type="entry name" value="WD40_repeat_dom_sf"/>
</dbReference>
<dbReference type="SUPFAM" id="SSF50978">
    <property type="entry name" value="WD40 repeat-like"/>
    <property type="match status" value="3"/>
</dbReference>
<feature type="region of interest" description="Disordered" evidence="4">
    <location>
        <begin position="637"/>
        <end position="687"/>
    </location>
</feature>
<dbReference type="PROSITE" id="PS00678">
    <property type="entry name" value="WD_REPEATS_1"/>
    <property type="match status" value="4"/>
</dbReference>
<feature type="repeat" description="WD" evidence="3">
    <location>
        <begin position="1776"/>
        <end position="1816"/>
    </location>
</feature>
<feature type="repeat" description="WD" evidence="3">
    <location>
        <begin position="1734"/>
        <end position="1775"/>
    </location>
</feature>
<dbReference type="PROSITE" id="PS50988">
    <property type="entry name" value="TROVE"/>
    <property type="match status" value="1"/>
</dbReference>
<feature type="domain" description="NACHT" evidence="5">
    <location>
        <begin position="1219"/>
        <end position="1345"/>
    </location>
</feature>
<dbReference type="Pfam" id="PF17908">
    <property type="entry name" value="APAF1_C"/>
    <property type="match status" value="1"/>
</dbReference>
<feature type="region of interest" description="Disordered" evidence="4">
    <location>
        <begin position="450"/>
        <end position="480"/>
    </location>
</feature>
<dbReference type="InterPro" id="IPR019775">
    <property type="entry name" value="WD40_repeat_CS"/>
</dbReference>
<feature type="repeat" description="WD" evidence="3">
    <location>
        <begin position="2647"/>
        <end position="2686"/>
    </location>
</feature>
<name>A0A8J9ZC89_BRALA</name>
<dbReference type="PROSITE" id="PS50837">
    <property type="entry name" value="NACHT"/>
    <property type="match status" value="1"/>
</dbReference>
<dbReference type="PROSITE" id="PS50294">
    <property type="entry name" value="WD_REPEATS_REGION"/>
    <property type="match status" value="6"/>
</dbReference>
<keyword evidence="2" id="KW-0677">Repeat</keyword>
<evidence type="ECO:0000259" key="6">
    <source>
        <dbReference type="PROSITE" id="PS50988"/>
    </source>
</evidence>
<dbReference type="Pfam" id="PF19334">
    <property type="entry name" value="DUF5920"/>
    <property type="match status" value="1"/>
</dbReference>
<dbReference type="InterPro" id="IPR025139">
    <property type="entry name" value="DUF4062"/>
</dbReference>
<sequence length="2723" mass="301345">MPPTKGATTTMVFPTHNPLLTTVRSGLMSSSSVNQKTNMESLTKVNPLLSQSTKYPNPILGTVSAGLGQSKPKPSAGLHSDLTTNKLLLGSSKIDTKKPKPVRMESNIELSGKKKIKLKKTPSLQNPALIQSKPLSGTTVNNLLTLSTAGPKHGFQTSHNPLLHTGKALQLSQNPSVHSHQVLSQGSLRLLSKPAVLSQPKESLRVQAERQLSSGQQTEKHLHTKQHKKAAREEPAKPTKKKHKTTKKYRHDPEDKVTFGERKVMLEAEAMKPEYDIRLDVAMETIEQPAFLPPELDSSICQQMPTTNLPAIKQTLINAVSGSLIQSPNLREEHDSTRTRLTALSEQLLQFDPEFILKLALYTRQELNIRVTANFLLAMSANIPACRPFLKKYFSTSVRLPSDWIEVAEIYQTFHDRSLNFGSLPVALRKVMATKFPDFDQYQLAKYNKDKKTQKKKDDKKEDKDHKDQPKVVQQISVESEGGENEEELVRLTFTLKQLIRKLHITQPVENVMALIGKRYPEDLESFYQSRLPGTWDPDQAGKRMKLPTPETWETQVSLRGNKAEVWEELIDHKKLPFMAMLRNLRNMLTAGISSKHHSWVLRKLTDEGAVINSRQFPFRFFSAYEVLNQLEKDLTAAESGVPQQSGRGRGRGRGGGRGGGRGRGRGRGGRGGMNFKAALNSDPSAKNTNAHMGLKYDLTLLNRYRSALDTAVKIATCYNVAPIKGTTAITMAINGEMETPCTAARGLGKPRTLTEVGLLLGLMCKHACEESKMHLVSAGQHREVSLETGSILENVERLKGLTELMSQKVFSDVPIEYLTDLLKNRVQLDNLLVLWNGRSNNQDLNVKLNKFLEKYRRYVNPNLLFVTVDLSGRSCGFVDRETHPNDIHIAGYSDQILRFIAERGSGAQLTHVENIDQAYRLKPVPAAAISKSAAAAEELQTTADLSVARPLNVPKWRTARVFISSTFRDMHGERDLLTRFVFPELRARAAERFVHIHEVDLRWGITEEESRSEKSIEICLSEVSRCQFFLGILGQRYGWIPDSYVAPDTPEFDWLKTYPAGRSMTELEIYHAALSNPLAAQGRAFFYFRDPCFESQVGGKHRESFVAESSSAEEKMEKLKGRIRKSGLEVHDGYPCHWAGVVDDGKAMVTALEEFGMRVLNNLWNAVVREFPLEESTDDSTDETSLHKSFCLEEGERFVGREKLLKQCAAEISLCKNGTLVLVGKSGSGKTSLVARLAGEYAESDSCSADACIMLHFVGATPSSTDIVATLTRLCQEMKRTFFLACEVPVSYKNLLNQFADILKVAGEVPDTPVVIFMDGLDQMDDSHQAKSMEWLPRVMPPNVRFVFTVTEHMDVHRSLSRRDATFIDIGSLDGRDKADMVRQSLAKHRKALDETPFNNQMKLLIGKRESHNPLFLALACEELRVFGVFEKVSQRLRNMAQTVTKLLQEILQRLETDYGRDLVSMAMSLLVSVRSGVSEEDLLGMLSLSRELGEQRYSVDDVTNVMMSPDRQLPQAIFARLVRGLQTFLQPTAQQSGSRLLCLAHSEFLRAVTQRYIKPGGTEFQSRLHCLISGYLLTHGDPARDGSWTGTHTMATSELPYHLASAGAFRQLEEVLTNLNFVKTKCTMGMAAQLMEDYQAQGCPSLSRINARMQTKFLADPRVQQYSSFVSRNLHIMSTYPALTLQQAANEPANSAPALAVTSLLDNKSGTGFHMVRQLNRAEVSDPCYRILDSFGDAVTCVAVSPDGKVFVCGTEDCVVHLYELATGKQLKSFVGHANKITDCCFVGTNKICSSSADGNLSIWDVSGGYRISSLTNHKRRTNSCCSDPRGKFVVSASWDCTVLIWKVDSNDKKYTTQFREKRPINCVAFHPEDDKIVTGCWDATLKVYDTLNKKRIAVIRGHNSSVRDVAYSPNGRHLASAALSGEVKLWSAETGTPVGDLTGHCGQINRLTFSPGGHHLITVGNDHKVKVWAGNLGKQINCFGNKDLSHALSVAISPAGEDVVVGYHDSTVRLVAMDTGLEKWAVVPHNAPVRCVTWIDDNSIITGSDDSYLSVLSAVDGSKVMTLVGHTGSVTDVVYTKLESLAVSASADFTAIVWRIPTVQTIKKSAMPYEVKPRSVLRGHGGPVTCCAFSGDSRSVVTGSRDKTLRLWDIKSGPDPQPTKVISGCHQDWITSCAWSETGDYVVTASGDFTLKLWDINAGKEKVKFVGHMSAINSVATSHGCVVSACYDGTVKVWSHKGDEITTLYGHNLRVNACDLRVTVEREETPEEEPEISDWSVAVETEEWEDEHRRRKVGAKKKEESKVTQVTMVTAGDDGTVRMWKPLEGNEIRTLTGHSDRVLGVAMATNNHIVSGSMDGTVRLWNPDLKQADEDSFSHDAEVTGVVFLPSESYVITCGRDGTIALWEMDLEKGSGFTSKICSVQGHVGRPVTAACFLKGVTFATGSDDGSVKVWAITQQKDKTFIKAKRTLTPPEPSPILSLATNGHVIIAGCWSGVSHSWDCGGTYEYHSLEAGTWMDYVDWAIGCGFSQSDPKMFAATSVDEVAVAGLQTPAGPVTSTYTVNHQVIDDNCSSQPDRPKISCSVVLNNLQSLSDIGCRGNKGVILGDEVGNLAVYEIAKPKKKETTFAAKVKARNVNQVFCKKMHAGKINQVLLGDDVIFTASHDQTLKVWRTRDLKQVGQFHCQSPITSLSRPPIPGCNRLACGDQLGKVYFLEWRP</sequence>
<dbReference type="Pfam" id="PF13271">
    <property type="entry name" value="DUF4062"/>
    <property type="match status" value="1"/>
</dbReference>
<dbReference type="PANTHER" id="PTHR44791">
    <property type="entry name" value="TELOMERASE PROTEIN COMPONENT 1 TEP1"/>
    <property type="match status" value="1"/>
</dbReference>
<gene>
    <name evidence="7" type="primary">TEP1</name>
    <name evidence="7" type="ORF">BLAG_LOCUS12114</name>
</gene>
<feature type="compositionally biased region" description="Basic residues" evidence="4">
    <location>
        <begin position="649"/>
        <end position="669"/>
    </location>
</feature>
<feature type="region of interest" description="Disordered" evidence="4">
    <location>
        <begin position="201"/>
        <end position="252"/>
    </location>
</feature>
<dbReference type="InterPro" id="IPR056828">
    <property type="entry name" value="Beta-prop_TEP1_C"/>
</dbReference>
<dbReference type="Proteomes" id="UP000838412">
    <property type="component" value="Chromosome 19"/>
</dbReference>
<dbReference type="InterPro" id="IPR056829">
    <property type="entry name" value="Beta-prop_TEP1_2nd"/>
</dbReference>
<dbReference type="SMART" id="SM00382">
    <property type="entry name" value="AAA"/>
    <property type="match status" value="1"/>
</dbReference>
<organism evidence="7 8">
    <name type="scientific">Branchiostoma lanceolatum</name>
    <name type="common">Common lancelet</name>
    <name type="synonym">Amphioxus lanceolatum</name>
    <dbReference type="NCBI Taxonomy" id="7740"/>
    <lineage>
        <taxon>Eukaryota</taxon>
        <taxon>Metazoa</taxon>
        <taxon>Chordata</taxon>
        <taxon>Cephalochordata</taxon>
        <taxon>Leptocardii</taxon>
        <taxon>Amphioxiformes</taxon>
        <taxon>Branchiostomatidae</taxon>
        <taxon>Branchiostoma</taxon>
    </lineage>
</organism>
<feature type="repeat" description="WD" evidence="3">
    <location>
        <begin position="2124"/>
        <end position="2160"/>
    </location>
</feature>
<proteinExistence type="predicted"/>
<dbReference type="InterPro" id="IPR020472">
    <property type="entry name" value="WD40_PAC1"/>
</dbReference>
<dbReference type="InterPro" id="IPR052652">
    <property type="entry name" value="Telomerase_Complex_Comp"/>
</dbReference>
<dbReference type="Gene3D" id="1.25.40.370">
    <property type="match status" value="1"/>
</dbReference>
<feature type="repeat" description="WD" evidence="3">
    <location>
        <begin position="2070"/>
        <end position="2111"/>
    </location>
</feature>
<dbReference type="PANTHER" id="PTHR44791:SF1">
    <property type="entry name" value="TELOMERASE PROTEIN COMPONENT 1"/>
    <property type="match status" value="1"/>
</dbReference>
<dbReference type="GO" id="GO:0000722">
    <property type="term" value="P:telomere maintenance via recombination"/>
    <property type="evidence" value="ECO:0007669"/>
    <property type="project" value="TreeGrafter"/>
</dbReference>
<feature type="repeat" description="WD" evidence="3">
    <location>
        <begin position="2379"/>
        <end position="2413"/>
    </location>
</feature>
<dbReference type="InterPro" id="IPR001680">
    <property type="entry name" value="WD40_rpt"/>
</dbReference>
<feature type="compositionally biased region" description="Basic residues" evidence="4">
    <location>
        <begin position="238"/>
        <end position="250"/>
    </location>
</feature>
<dbReference type="InterPro" id="IPR041664">
    <property type="entry name" value="AAA_16"/>
</dbReference>
<dbReference type="Gene3D" id="3.40.50.410">
    <property type="entry name" value="von Willebrand factor, type A domain"/>
    <property type="match status" value="1"/>
</dbReference>
<dbReference type="Pfam" id="PF05731">
    <property type="entry name" value="TROVE"/>
    <property type="match status" value="1"/>
</dbReference>
<dbReference type="SUPFAM" id="SSF52540">
    <property type="entry name" value="P-loop containing nucleoside triphosphate hydrolases"/>
    <property type="match status" value="1"/>
</dbReference>
<evidence type="ECO:0000256" key="4">
    <source>
        <dbReference type="SAM" id="MobiDB-lite"/>
    </source>
</evidence>
<accession>A0A8J9ZC89</accession>
<dbReference type="InterPro" id="IPR036465">
    <property type="entry name" value="vWFA_dom_sf"/>
</dbReference>
<keyword evidence="1 3" id="KW-0853">WD repeat</keyword>
<dbReference type="SMART" id="SM00320">
    <property type="entry name" value="WD40"/>
    <property type="match status" value="18"/>
</dbReference>
<dbReference type="Pfam" id="PF25048">
    <property type="entry name" value="Beta-prop_TEP1_C"/>
    <property type="match status" value="1"/>
</dbReference>
<dbReference type="GO" id="GO:0070034">
    <property type="term" value="F:telomerase RNA binding"/>
    <property type="evidence" value="ECO:0007669"/>
    <property type="project" value="TreeGrafter"/>
</dbReference>
<dbReference type="InterPro" id="IPR037214">
    <property type="entry name" value="TROVE_dom_sf"/>
</dbReference>
<evidence type="ECO:0000256" key="1">
    <source>
        <dbReference type="ARBA" id="ARBA00022574"/>
    </source>
</evidence>
<dbReference type="GO" id="GO:0005697">
    <property type="term" value="C:telomerase holoenzyme complex"/>
    <property type="evidence" value="ECO:0007669"/>
    <property type="project" value="TreeGrafter"/>
</dbReference>
<dbReference type="GO" id="GO:0003720">
    <property type="term" value="F:telomerase activity"/>
    <property type="evidence" value="ECO:0007669"/>
    <property type="project" value="TreeGrafter"/>
</dbReference>